<dbReference type="Proteomes" id="UP000245207">
    <property type="component" value="Unassembled WGS sequence"/>
</dbReference>
<dbReference type="EMBL" id="PKPP01008158">
    <property type="protein sequence ID" value="PWA51444.1"/>
    <property type="molecule type" value="Genomic_DNA"/>
</dbReference>
<dbReference type="Gene3D" id="3.90.1300.10">
    <property type="entry name" value="Amidase signature (AS) domain"/>
    <property type="match status" value="1"/>
</dbReference>
<dbReference type="Pfam" id="PF01425">
    <property type="entry name" value="Amidase"/>
    <property type="match status" value="1"/>
</dbReference>
<evidence type="ECO:0000313" key="4">
    <source>
        <dbReference type="Proteomes" id="UP000245207"/>
    </source>
</evidence>
<evidence type="ECO:0000256" key="1">
    <source>
        <dbReference type="SAM" id="SignalP"/>
    </source>
</evidence>
<comment type="caution">
    <text evidence="3">The sequence shown here is derived from an EMBL/GenBank/DDBJ whole genome shotgun (WGS) entry which is preliminary data.</text>
</comment>
<dbReference type="PANTHER" id="PTHR42678:SF34">
    <property type="entry name" value="OS04G0183300 PROTEIN"/>
    <property type="match status" value="1"/>
</dbReference>
<dbReference type="STRING" id="35608.A0A2U1LR37"/>
<protein>
    <submittedName>
        <fullName evidence="3">Amidase family protein</fullName>
    </submittedName>
</protein>
<keyword evidence="4" id="KW-1185">Reference proteome</keyword>
<evidence type="ECO:0000313" key="3">
    <source>
        <dbReference type="EMBL" id="PWA51444.1"/>
    </source>
</evidence>
<dbReference type="AlphaFoldDB" id="A0A2U1LR37"/>
<organism evidence="3 4">
    <name type="scientific">Artemisia annua</name>
    <name type="common">Sweet wormwood</name>
    <dbReference type="NCBI Taxonomy" id="35608"/>
    <lineage>
        <taxon>Eukaryota</taxon>
        <taxon>Viridiplantae</taxon>
        <taxon>Streptophyta</taxon>
        <taxon>Embryophyta</taxon>
        <taxon>Tracheophyta</taxon>
        <taxon>Spermatophyta</taxon>
        <taxon>Magnoliopsida</taxon>
        <taxon>eudicotyledons</taxon>
        <taxon>Gunneridae</taxon>
        <taxon>Pentapetalae</taxon>
        <taxon>asterids</taxon>
        <taxon>campanulids</taxon>
        <taxon>Asterales</taxon>
        <taxon>Asteraceae</taxon>
        <taxon>Asteroideae</taxon>
        <taxon>Anthemideae</taxon>
        <taxon>Artemisiinae</taxon>
        <taxon>Artemisia</taxon>
    </lineage>
</organism>
<dbReference type="InterPro" id="IPR036928">
    <property type="entry name" value="AS_sf"/>
</dbReference>
<feature type="chain" id="PRO_5015694601" evidence="1">
    <location>
        <begin position="20"/>
        <end position="510"/>
    </location>
</feature>
<proteinExistence type="predicted"/>
<keyword evidence="1" id="KW-0732">Signal</keyword>
<name>A0A2U1LR37_ARTAN</name>
<dbReference type="PANTHER" id="PTHR42678">
    <property type="entry name" value="AMIDASE"/>
    <property type="match status" value="1"/>
</dbReference>
<feature type="domain" description="Amidase" evidence="2">
    <location>
        <begin position="49"/>
        <end position="447"/>
    </location>
</feature>
<feature type="signal peptide" evidence="1">
    <location>
        <begin position="1"/>
        <end position="19"/>
    </location>
</feature>
<reference evidence="3 4" key="1">
    <citation type="journal article" date="2018" name="Mol. Plant">
        <title>The genome of Artemisia annua provides insight into the evolution of Asteraceae family and artemisinin biosynthesis.</title>
        <authorList>
            <person name="Shen Q."/>
            <person name="Zhang L."/>
            <person name="Liao Z."/>
            <person name="Wang S."/>
            <person name="Yan T."/>
            <person name="Shi P."/>
            <person name="Liu M."/>
            <person name="Fu X."/>
            <person name="Pan Q."/>
            <person name="Wang Y."/>
            <person name="Lv Z."/>
            <person name="Lu X."/>
            <person name="Zhang F."/>
            <person name="Jiang W."/>
            <person name="Ma Y."/>
            <person name="Chen M."/>
            <person name="Hao X."/>
            <person name="Li L."/>
            <person name="Tang Y."/>
            <person name="Lv G."/>
            <person name="Zhou Y."/>
            <person name="Sun X."/>
            <person name="Brodelius P.E."/>
            <person name="Rose J.K.C."/>
            <person name="Tang K."/>
        </authorList>
    </citation>
    <scope>NUCLEOTIDE SEQUENCE [LARGE SCALE GENOMIC DNA]</scope>
    <source>
        <strain evidence="4">cv. Huhao1</strain>
        <tissue evidence="3">Leaf</tissue>
    </source>
</reference>
<dbReference type="SUPFAM" id="SSF75304">
    <property type="entry name" value="Amidase signature (AS) enzymes"/>
    <property type="match status" value="1"/>
</dbReference>
<accession>A0A2U1LR37</accession>
<sequence>MKMITTGFLLAALFQSIVAIQSSEFMIREATIDEIRTAFNQNKLTSKGLVEFYIKEIEKLNPIYKAVIEVNPDAILQAEKADQERKANSPKSSFGIHGIPVLLKDNIATKDKLNTTAGSYALLKSVVPRDAGVVKKLRESGAIILGKASLSEWAHFRSSSAPSGWNARTKQAVNPYVATMDPCGSSTGSAISVAANMVTVSLGTETDGSILSPSSANSIVGIKPTVGLTSRSGVIPITPRQDTVGPMCRTVTDAVYLLNAIVGFDKFDEVATKKGSKYIPKDGYLKHLRPGGLKGKRLGLMRTYPSFGFNNDTETLNNFEKHFSILRQSGAILIENLEITNINYIYSLFNGEDIAMSAEFKIALNAYLKDLVASPLRSLADVIAFNNKYAKLEKIKEYPQDIFLAAEMTNGIGVLEKEALKNLTKASKYGFEKLMRENKLDALVTPYSDGSSVLAIGGYPGINVPAGYDKYGGPYGITFGGLKGSEPTLIEIAYGFEQATKFRKPPPVKE</sequence>
<dbReference type="OrthoDB" id="566138at2759"/>
<dbReference type="InterPro" id="IPR023631">
    <property type="entry name" value="Amidase_dom"/>
</dbReference>
<gene>
    <name evidence="3" type="ORF">CTI12_AA461710</name>
</gene>
<evidence type="ECO:0000259" key="2">
    <source>
        <dbReference type="Pfam" id="PF01425"/>
    </source>
</evidence>